<dbReference type="AlphaFoldDB" id="A0A0N7KJV3"/>
<dbReference type="Proteomes" id="UP000059680">
    <property type="component" value="Chromosome 4"/>
</dbReference>
<organism evidence="2 3">
    <name type="scientific">Oryza sativa subsp. japonica</name>
    <name type="common">Rice</name>
    <dbReference type="NCBI Taxonomy" id="39947"/>
    <lineage>
        <taxon>Eukaryota</taxon>
        <taxon>Viridiplantae</taxon>
        <taxon>Streptophyta</taxon>
        <taxon>Embryophyta</taxon>
        <taxon>Tracheophyta</taxon>
        <taxon>Spermatophyta</taxon>
        <taxon>Magnoliopsida</taxon>
        <taxon>Liliopsida</taxon>
        <taxon>Poales</taxon>
        <taxon>Poaceae</taxon>
        <taxon>BOP clade</taxon>
        <taxon>Oryzoideae</taxon>
        <taxon>Oryzeae</taxon>
        <taxon>Oryzinae</taxon>
        <taxon>Oryza</taxon>
        <taxon>Oryza sativa</taxon>
    </lineage>
</organism>
<dbReference type="InParanoid" id="A0A0N7KJV3"/>
<accession>A0A0N7KJV3</accession>
<reference evidence="2 3" key="2">
    <citation type="journal article" date="2013" name="Plant Cell Physiol.">
        <title>Rice Annotation Project Database (RAP-DB): an integrative and interactive database for rice genomics.</title>
        <authorList>
            <person name="Sakai H."/>
            <person name="Lee S.S."/>
            <person name="Tanaka T."/>
            <person name="Numa H."/>
            <person name="Kim J."/>
            <person name="Kawahara Y."/>
            <person name="Wakimoto H."/>
            <person name="Yang C.C."/>
            <person name="Iwamoto M."/>
            <person name="Abe T."/>
            <person name="Yamada Y."/>
            <person name="Muto A."/>
            <person name="Inokuchi H."/>
            <person name="Ikemura T."/>
            <person name="Matsumoto T."/>
            <person name="Sasaki T."/>
            <person name="Itoh T."/>
        </authorList>
    </citation>
    <scope>NUCLEOTIDE SEQUENCE [LARGE SCALE GENOMIC DNA]</scope>
    <source>
        <strain evidence="3">cv. Nipponbare</strain>
    </source>
</reference>
<reference evidence="2 3" key="3">
    <citation type="journal article" date="2013" name="Rice">
        <title>Improvement of the Oryza sativa Nipponbare reference genome using next generation sequence and optical map data.</title>
        <authorList>
            <person name="Kawahara Y."/>
            <person name="de la Bastide M."/>
            <person name="Hamilton J.P."/>
            <person name="Kanamori H."/>
            <person name="McCombie W.R."/>
            <person name="Ouyang S."/>
            <person name="Schwartz D.C."/>
            <person name="Tanaka T."/>
            <person name="Wu J."/>
            <person name="Zhou S."/>
            <person name="Childs K.L."/>
            <person name="Davidson R.M."/>
            <person name="Lin H."/>
            <person name="Quesada-Ocampo L."/>
            <person name="Vaillancourt B."/>
            <person name="Sakai H."/>
            <person name="Lee S.S."/>
            <person name="Kim J."/>
            <person name="Numa H."/>
            <person name="Itoh T."/>
            <person name="Buell C.R."/>
            <person name="Matsumoto T."/>
        </authorList>
    </citation>
    <scope>NUCLEOTIDE SEQUENCE [LARGE SCALE GENOMIC DNA]</scope>
    <source>
        <strain evidence="3">cv. Nipponbare</strain>
    </source>
</reference>
<evidence type="ECO:0000313" key="2">
    <source>
        <dbReference type="EMBL" id="BAS91457.1"/>
    </source>
</evidence>
<name>A0A0N7KJV3_ORYSJ</name>
<protein>
    <submittedName>
        <fullName evidence="2">Os04g0661400 protein</fullName>
    </submittedName>
</protein>
<sequence>MEVQCSPMFLFPISMLALPAGALVGVPGATFVAMVAPGGGACAMTTTARRMVLAAAPSVALHQGGGGGPAGACLRRGIVCFKAGDTPSSGDDEAKAKVDGSGLKPVRR</sequence>
<evidence type="ECO:0000313" key="3">
    <source>
        <dbReference type="Proteomes" id="UP000059680"/>
    </source>
</evidence>
<feature type="region of interest" description="Disordered" evidence="1">
    <location>
        <begin position="84"/>
        <end position="108"/>
    </location>
</feature>
<reference evidence="3" key="1">
    <citation type="journal article" date="2005" name="Nature">
        <title>The map-based sequence of the rice genome.</title>
        <authorList>
            <consortium name="International rice genome sequencing project (IRGSP)"/>
            <person name="Matsumoto T."/>
            <person name="Wu J."/>
            <person name="Kanamori H."/>
            <person name="Katayose Y."/>
            <person name="Fujisawa M."/>
            <person name="Namiki N."/>
            <person name="Mizuno H."/>
            <person name="Yamamoto K."/>
            <person name="Antonio B.A."/>
            <person name="Baba T."/>
            <person name="Sakata K."/>
            <person name="Nagamura Y."/>
            <person name="Aoki H."/>
            <person name="Arikawa K."/>
            <person name="Arita K."/>
            <person name="Bito T."/>
            <person name="Chiden Y."/>
            <person name="Fujitsuka N."/>
            <person name="Fukunaka R."/>
            <person name="Hamada M."/>
            <person name="Harada C."/>
            <person name="Hayashi A."/>
            <person name="Hijishita S."/>
            <person name="Honda M."/>
            <person name="Hosokawa S."/>
            <person name="Ichikawa Y."/>
            <person name="Idonuma A."/>
            <person name="Iijima M."/>
            <person name="Ikeda M."/>
            <person name="Ikeno M."/>
            <person name="Ito K."/>
            <person name="Ito S."/>
            <person name="Ito T."/>
            <person name="Ito Y."/>
            <person name="Ito Y."/>
            <person name="Iwabuchi A."/>
            <person name="Kamiya K."/>
            <person name="Karasawa W."/>
            <person name="Kurita K."/>
            <person name="Katagiri S."/>
            <person name="Kikuta A."/>
            <person name="Kobayashi H."/>
            <person name="Kobayashi N."/>
            <person name="Machita K."/>
            <person name="Maehara T."/>
            <person name="Masukawa M."/>
            <person name="Mizubayashi T."/>
            <person name="Mukai Y."/>
            <person name="Nagasaki H."/>
            <person name="Nagata Y."/>
            <person name="Naito S."/>
            <person name="Nakashima M."/>
            <person name="Nakama Y."/>
            <person name="Nakamichi Y."/>
            <person name="Nakamura M."/>
            <person name="Meguro A."/>
            <person name="Negishi M."/>
            <person name="Ohta I."/>
            <person name="Ohta T."/>
            <person name="Okamoto M."/>
            <person name="Ono N."/>
            <person name="Saji S."/>
            <person name="Sakaguchi M."/>
            <person name="Sakai K."/>
            <person name="Shibata M."/>
            <person name="Shimokawa T."/>
            <person name="Song J."/>
            <person name="Takazaki Y."/>
            <person name="Terasawa K."/>
            <person name="Tsugane M."/>
            <person name="Tsuji K."/>
            <person name="Ueda S."/>
            <person name="Waki K."/>
            <person name="Yamagata H."/>
            <person name="Yamamoto M."/>
            <person name="Yamamoto S."/>
            <person name="Yamane H."/>
            <person name="Yoshiki S."/>
            <person name="Yoshihara R."/>
            <person name="Yukawa K."/>
            <person name="Zhong H."/>
            <person name="Yano M."/>
            <person name="Yuan Q."/>
            <person name="Ouyang S."/>
            <person name="Liu J."/>
            <person name="Jones K.M."/>
            <person name="Gansberger K."/>
            <person name="Moffat K."/>
            <person name="Hill J."/>
            <person name="Bera J."/>
            <person name="Fadrosh D."/>
            <person name="Jin S."/>
            <person name="Johri S."/>
            <person name="Kim M."/>
            <person name="Overton L."/>
            <person name="Reardon M."/>
            <person name="Tsitrin T."/>
            <person name="Vuong H."/>
            <person name="Weaver B."/>
            <person name="Ciecko A."/>
            <person name="Tallon L."/>
            <person name="Jackson J."/>
            <person name="Pai G."/>
            <person name="Aken S.V."/>
            <person name="Utterback T."/>
            <person name="Reidmuller S."/>
            <person name="Feldblyum T."/>
            <person name="Hsiao J."/>
            <person name="Zismann V."/>
            <person name="Iobst S."/>
            <person name="de Vazeille A.R."/>
            <person name="Buell C.R."/>
            <person name="Ying K."/>
            <person name="Li Y."/>
            <person name="Lu T."/>
            <person name="Huang Y."/>
            <person name="Zhao Q."/>
            <person name="Feng Q."/>
            <person name="Zhang L."/>
            <person name="Zhu J."/>
            <person name="Weng Q."/>
            <person name="Mu J."/>
            <person name="Lu Y."/>
            <person name="Fan D."/>
            <person name="Liu Y."/>
            <person name="Guan J."/>
            <person name="Zhang Y."/>
            <person name="Yu S."/>
            <person name="Liu X."/>
            <person name="Zhang Y."/>
            <person name="Hong G."/>
            <person name="Han B."/>
            <person name="Choisne N."/>
            <person name="Demange N."/>
            <person name="Orjeda G."/>
            <person name="Samain S."/>
            <person name="Cattolico L."/>
            <person name="Pelletier E."/>
            <person name="Couloux A."/>
            <person name="Segurens B."/>
            <person name="Wincker P."/>
            <person name="D'Hont A."/>
            <person name="Scarpelli C."/>
            <person name="Weissenbach J."/>
            <person name="Salanoubat M."/>
            <person name="Quetier F."/>
            <person name="Yu Y."/>
            <person name="Kim H.R."/>
            <person name="Rambo T."/>
            <person name="Currie J."/>
            <person name="Collura K."/>
            <person name="Luo M."/>
            <person name="Yang T."/>
            <person name="Ammiraju J.S.S."/>
            <person name="Engler F."/>
            <person name="Soderlund C."/>
            <person name="Wing R.A."/>
            <person name="Palmer L.E."/>
            <person name="de la Bastide M."/>
            <person name="Spiegel L."/>
            <person name="Nascimento L."/>
            <person name="Zutavern T."/>
            <person name="O'Shaughnessy A."/>
            <person name="Dike S."/>
            <person name="Dedhia N."/>
            <person name="Preston R."/>
            <person name="Balija V."/>
            <person name="McCombie W.R."/>
            <person name="Chow T."/>
            <person name="Chen H."/>
            <person name="Chung M."/>
            <person name="Chen C."/>
            <person name="Shaw J."/>
            <person name="Wu H."/>
            <person name="Hsiao K."/>
            <person name="Chao Y."/>
            <person name="Chu M."/>
            <person name="Cheng C."/>
            <person name="Hour A."/>
            <person name="Lee P."/>
            <person name="Lin S."/>
            <person name="Lin Y."/>
            <person name="Liou J."/>
            <person name="Liu S."/>
            <person name="Hsing Y."/>
            <person name="Raghuvanshi S."/>
            <person name="Mohanty A."/>
            <person name="Bharti A.K."/>
            <person name="Gaur A."/>
            <person name="Gupta V."/>
            <person name="Kumar D."/>
            <person name="Ravi V."/>
            <person name="Vij S."/>
            <person name="Kapur A."/>
            <person name="Khurana P."/>
            <person name="Khurana P."/>
            <person name="Khurana J.P."/>
            <person name="Tyagi A.K."/>
            <person name="Gaikwad K."/>
            <person name="Singh A."/>
            <person name="Dalal V."/>
            <person name="Srivastava S."/>
            <person name="Dixit A."/>
            <person name="Pal A.K."/>
            <person name="Ghazi I.A."/>
            <person name="Yadav M."/>
            <person name="Pandit A."/>
            <person name="Bhargava A."/>
            <person name="Sureshbabu K."/>
            <person name="Batra K."/>
            <person name="Sharma T.R."/>
            <person name="Mohapatra T."/>
            <person name="Singh N.K."/>
            <person name="Messing J."/>
            <person name="Nelson A.B."/>
            <person name="Fuks G."/>
            <person name="Kavchok S."/>
            <person name="Keizer G."/>
            <person name="Linton E."/>
            <person name="Llaca V."/>
            <person name="Song R."/>
            <person name="Tanyolac B."/>
            <person name="Young S."/>
            <person name="Ho-Il K."/>
            <person name="Hahn J.H."/>
            <person name="Sangsakoo G."/>
            <person name="Vanavichit A."/>
            <person name="de Mattos Luiz.A.T."/>
            <person name="Zimmer P.D."/>
            <person name="Malone G."/>
            <person name="Dellagostin O."/>
            <person name="de Oliveira A.C."/>
            <person name="Bevan M."/>
            <person name="Bancroft I."/>
            <person name="Minx P."/>
            <person name="Cordum H."/>
            <person name="Wilson R."/>
            <person name="Cheng Z."/>
            <person name="Jin W."/>
            <person name="Jiang J."/>
            <person name="Leong S.A."/>
            <person name="Iwama H."/>
            <person name="Gojobori T."/>
            <person name="Itoh T."/>
            <person name="Niimura Y."/>
            <person name="Fujii Y."/>
            <person name="Habara T."/>
            <person name="Sakai H."/>
            <person name="Sato Y."/>
            <person name="Wilson G."/>
            <person name="Kumar K."/>
            <person name="McCouch S."/>
            <person name="Juretic N."/>
            <person name="Hoen D."/>
            <person name="Wright S."/>
            <person name="Bruskiewich R."/>
            <person name="Bureau T."/>
            <person name="Miyao A."/>
            <person name="Hirochika H."/>
            <person name="Nishikawa T."/>
            <person name="Kadowaki K."/>
            <person name="Sugiura M."/>
            <person name="Burr B."/>
            <person name="Sasaki T."/>
        </authorList>
    </citation>
    <scope>NUCLEOTIDE SEQUENCE [LARGE SCALE GENOMIC DNA]</scope>
    <source>
        <strain evidence="3">cv. Nipponbare</strain>
    </source>
</reference>
<evidence type="ECO:0000256" key="1">
    <source>
        <dbReference type="SAM" id="MobiDB-lite"/>
    </source>
</evidence>
<gene>
    <name evidence="2" type="ordered locus">Os04g0661400</name>
    <name evidence="2" type="ORF">OSNPB_040661400</name>
</gene>
<dbReference type="PaxDb" id="39947-A0A0N7KJV3"/>
<proteinExistence type="predicted"/>
<keyword evidence="3" id="KW-1185">Reference proteome</keyword>
<dbReference type="EMBL" id="AP014960">
    <property type="protein sequence ID" value="BAS91457.1"/>
    <property type="molecule type" value="Genomic_DNA"/>
</dbReference>